<gene>
    <name evidence="3" type="ORF">HNR32_001510</name>
</gene>
<reference evidence="3 4" key="1">
    <citation type="submission" date="2020-08" db="EMBL/GenBank/DDBJ databases">
        <title>Genomic Encyclopedia of Type Strains, Phase IV (KMG-IV): sequencing the most valuable type-strain genomes for metagenomic binning, comparative biology and taxonomic classification.</title>
        <authorList>
            <person name="Goeker M."/>
        </authorList>
    </citation>
    <scope>NUCLEOTIDE SEQUENCE [LARGE SCALE GENOMIC DNA]</scope>
    <source>
        <strain evidence="3 4">DSM 24661</strain>
    </source>
</reference>
<dbReference type="Proteomes" id="UP000559117">
    <property type="component" value="Unassembled WGS sequence"/>
</dbReference>
<evidence type="ECO:0000256" key="1">
    <source>
        <dbReference type="SAM" id="MobiDB-lite"/>
    </source>
</evidence>
<evidence type="ECO:0000313" key="3">
    <source>
        <dbReference type="EMBL" id="MBB5336362.1"/>
    </source>
</evidence>
<keyword evidence="4" id="KW-1185">Reference proteome</keyword>
<feature type="compositionally biased region" description="Polar residues" evidence="1">
    <location>
        <begin position="158"/>
        <end position="175"/>
    </location>
</feature>
<feature type="region of interest" description="Disordered" evidence="1">
    <location>
        <begin position="158"/>
        <end position="184"/>
    </location>
</feature>
<proteinExistence type="predicted"/>
<comment type="caution">
    <text evidence="3">The sequence shown here is derived from an EMBL/GenBank/DDBJ whole genome shotgun (WGS) entry which is preliminary data.</text>
</comment>
<keyword evidence="2" id="KW-0812">Transmembrane</keyword>
<protein>
    <submittedName>
        <fullName evidence="3">Uncharacterized protein</fullName>
    </submittedName>
</protein>
<evidence type="ECO:0000313" key="4">
    <source>
        <dbReference type="Proteomes" id="UP000559117"/>
    </source>
</evidence>
<sequence>MAKVDNMMKEHITAAKKWLGKAETSLNNQNNIRGDIHLMLAEAELKRAKEKNKQSFILSVKQWGIILSLSICVFAAIAFFMPEKNNQDKSIATKPASVVSVNKARIEAADPAASQQAVAKIKNTLPIRQEARVVSAKDNNKIISKINKPAVSENELKTNPSIQSNVPSKEMQQLMRTAKKTLQE</sequence>
<evidence type="ECO:0000256" key="2">
    <source>
        <dbReference type="SAM" id="Phobius"/>
    </source>
</evidence>
<dbReference type="EMBL" id="JACHFH010000016">
    <property type="protein sequence ID" value="MBB5336362.1"/>
    <property type="molecule type" value="Genomic_DNA"/>
</dbReference>
<keyword evidence="2" id="KW-0472">Membrane</keyword>
<keyword evidence="2" id="KW-1133">Transmembrane helix</keyword>
<feature type="transmembrane region" description="Helical" evidence="2">
    <location>
        <begin position="56"/>
        <end position="81"/>
    </location>
</feature>
<dbReference type="AlphaFoldDB" id="A0A840UQA4"/>
<organism evidence="3 4">
    <name type="scientific">Pectinatus brassicae</name>
    <dbReference type="NCBI Taxonomy" id="862415"/>
    <lineage>
        <taxon>Bacteria</taxon>
        <taxon>Bacillati</taxon>
        <taxon>Bacillota</taxon>
        <taxon>Negativicutes</taxon>
        <taxon>Selenomonadales</taxon>
        <taxon>Selenomonadaceae</taxon>
        <taxon>Pectinatus</taxon>
    </lineage>
</organism>
<accession>A0A840UQA4</accession>
<name>A0A840UQA4_9FIRM</name>
<dbReference type="RefSeq" id="WP_183861231.1">
    <property type="nucleotide sequence ID" value="NZ_JACHFH010000016.1"/>
</dbReference>